<name>A0ABV4AD09_9GAMM</name>
<sequence length="193" mass="20884">MTTPEPTSGLAHHLLIAMPHLDDPGFDQTVTYVIEHSAEGAMGLTLNRPQALTIQRVFESMDIVPRVSVDPALHPVLSGGPVDPQTGFILHPPCQQMWQSTVVLAPGLWLTTSRDVLAAIACGQGPERSLIVLGYAGWDAGQLEQELAENVWLTVPAPTQNWVFEVPFPERWHAAAHLLGVDLRLLSATAGHA</sequence>
<organism evidence="3 4">
    <name type="scientific">Isoalcanivorax beigongshangi</name>
    <dbReference type="NCBI Taxonomy" id="3238810"/>
    <lineage>
        <taxon>Bacteria</taxon>
        <taxon>Pseudomonadati</taxon>
        <taxon>Pseudomonadota</taxon>
        <taxon>Gammaproteobacteria</taxon>
        <taxon>Oceanospirillales</taxon>
        <taxon>Alcanivoracaceae</taxon>
        <taxon>Isoalcanivorax</taxon>
    </lineage>
</organism>
<dbReference type="InterPro" id="IPR003774">
    <property type="entry name" value="AlgH-like"/>
</dbReference>
<dbReference type="EMBL" id="JBGCUO010000001">
    <property type="protein sequence ID" value="MEY1660725.1"/>
    <property type="molecule type" value="Genomic_DNA"/>
</dbReference>
<dbReference type="Proteomes" id="UP001562065">
    <property type="component" value="Unassembled WGS sequence"/>
</dbReference>
<dbReference type="HAMAP" id="MF_00758">
    <property type="entry name" value="UPF0301"/>
    <property type="match status" value="1"/>
</dbReference>
<evidence type="ECO:0000313" key="4">
    <source>
        <dbReference type="Proteomes" id="UP001562065"/>
    </source>
</evidence>
<dbReference type="Pfam" id="PF02622">
    <property type="entry name" value="DUF179"/>
    <property type="match status" value="1"/>
</dbReference>
<dbReference type="SUPFAM" id="SSF143456">
    <property type="entry name" value="VC0467-like"/>
    <property type="match status" value="1"/>
</dbReference>
<protein>
    <recommendedName>
        <fullName evidence="2">UPF0301 protein AB5I84_01015</fullName>
    </recommendedName>
</protein>
<evidence type="ECO:0000256" key="1">
    <source>
        <dbReference type="ARBA" id="ARBA00009600"/>
    </source>
</evidence>
<dbReference type="Gene3D" id="3.40.1740.10">
    <property type="entry name" value="VC0467-like"/>
    <property type="match status" value="1"/>
</dbReference>
<gene>
    <name evidence="3" type="ORF">AB5I84_01015</name>
</gene>
<dbReference type="PANTHER" id="PTHR30327">
    <property type="entry name" value="UNCHARACTERIZED PROTEIN YQGE"/>
    <property type="match status" value="1"/>
</dbReference>
<keyword evidence="4" id="KW-1185">Reference proteome</keyword>
<evidence type="ECO:0000313" key="3">
    <source>
        <dbReference type="EMBL" id="MEY1660725.1"/>
    </source>
</evidence>
<dbReference type="RefSeq" id="WP_369453968.1">
    <property type="nucleotide sequence ID" value="NZ_JBGCUO010000001.1"/>
</dbReference>
<dbReference type="PANTHER" id="PTHR30327:SF1">
    <property type="entry name" value="UPF0301 PROTEIN YQGE"/>
    <property type="match status" value="1"/>
</dbReference>
<accession>A0ABV4AD09</accession>
<proteinExistence type="inferred from homology"/>
<reference evidence="3 4" key="1">
    <citation type="submission" date="2024-07" db="EMBL/GenBank/DDBJ databases">
        <authorList>
            <person name="Ren Q."/>
        </authorList>
    </citation>
    <scope>NUCLEOTIDE SEQUENCE [LARGE SCALE GENOMIC DNA]</scope>
    <source>
        <strain evidence="3 4">REN37</strain>
    </source>
</reference>
<comment type="similarity">
    <text evidence="1 2">Belongs to the UPF0301 (AlgH) family.</text>
</comment>
<comment type="caution">
    <text evidence="3">The sequence shown here is derived from an EMBL/GenBank/DDBJ whole genome shotgun (WGS) entry which is preliminary data.</text>
</comment>
<dbReference type="NCBIfam" id="NF001266">
    <property type="entry name" value="PRK00228.1-1"/>
    <property type="match status" value="1"/>
</dbReference>
<evidence type="ECO:0000256" key="2">
    <source>
        <dbReference type="HAMAP-Rule" id="MF_00758"/>
    </source>
</evidence>